<dbReference type="EMBL" id="OX465084">
    <property type="protein sequence ID" value="CAI9296750.1"/>
    <property type="molecule type" value="Genomic_DNA"/>
</dbReference>
<feature type="coiled-coil region" evidence="1">
    <location>
        <begin position="105"/>
        <end position="135"/>
    </location>
</feature>
<sequence>MRLDHLESKKTLYQSCISNINQYLHSLFRNSRFNASYFYLGDQVTKETRKEEPQPQSKPKSDEHHQGKPKVNHEGNEASGSNDKGKMIDDDEEEEVLSEGEKLIRKKRDKELDDIERVRKELEAQEREVVAAKFTLKTQESIFPPWNMERIQNEAIDNPSLYWLEPLVSFDLVNSTVSQFGFLVTPRAFLFRCFNHIERESLSDYDVNHMLFSFYIKYGKSQL</sequence>
<gene>
    <name evidence="3" type="ORF">LSALG_LOCUS35599</name>
</gene>
<feature type="compositionally biased region" description="Basic and acidic residues" evidence="2">
    <location>
        <begin position="46"/>
        <end position="76"/>
    </location>
</feature>
<keyword evidence="1" id="KW-0175">Coiled coil</keyword>
<evidence type="ECO:0000256" key="1">
    <source>
        <dbReference type="SAM" id="Coils"/>
    </source>
</evidence>
<organism evidence="3 4">
    <name type="scientific">Lactuca saligna</name>
    <name type="common">Willowleaf lettuce</name>
    <dbReference type="NCBI Taxonomy" id="75948"/>
    <lineage>
        <taxon>Eukaryota</taxon>
        <taxon>Viridiplantae</taxon>
        <taxon>Streptophyta</taxon>
        <taxon>Embryophyta</taxon>
        <taxon>Tracheophyta</taxon>
        <taxon>Spermatophyta</taxon>
        <taxon>Magnoliopsida</taxon>
        <taxon>eudicotyledons</taxon>
        <taxon>Gunneridae</taxon>
        <taxon>Pentapetalae</taxon>
        <taxon>asterids</taxon>
        <taxon>campanulids</taxon>
        <taxon>Asterales</taxon>
        <taxon>Asteraceae</taxon>
        <taxon>Cichorioideae</taxon>
        <taxon>Cichorieae</taxon>
        <taxon>Lactucinae</taxon>
        <taxon>Lactuca</taxon>
    </lineage>
</organism>
<evidence type="ECO:0000313" key="4">
    <source>
        <dbReference type="Proteomes" id="UP001177003"/>
    </source>
</evidence>
<feature type="region of interest" description="Disordered" evidence="2">
    <location>
        <begin position="46"/>
        <end position="100"/>
    </location>
</feature>
<evidence type="ECO:0000256" key="2">
    <source>
        <dbReference type="SAM" id="MobiDB-lite"/>
    </source>
</evidence>
<keyword evidence="4" id="KW-1185">Reference proteome</keyword>
<dbReference type="Proteomes" id="UP001177003">
    <property type="component" value="Chromosome 8"/>
</dbReference>
<evidence type="ECO:0000313" key="3">
    <source>
        <dbReference type="EMBL" id="CAI9296750.1"/>
    </source>
</evidence>
<feature type="compositionally biased region" description="Acidic residues" evidence="2">
    <location>
        <begin position="89"/>
        <end position="98"/>
    </location>
</feature>
<dbReference type="AlphaFoldDB" id="A0AA35ZQ13"/>
<reference evidence="3" key="1">
    <citation type="submission" date="2023-04" db="EMBL/GenBank/DDBJ databases">
        <authorList>
            <person name="Vijverberg K."/>
            <person name="Xiong W."/>
            <person name="Schranz E."/>
        </authorList>
    </citation>
    <scope>NUCLEOTIDE SEQUENCE</scope>
</reference>
<proteinExistence type="predicted"/>
<accession>A0AA35ZQ13</accession>
<name>A0AA35ZQ13_LACSI</name>
<protein>
    <submittedName>
        <fullName evidence="3">Uncharacterized protein</fullName>
    </submittedName>
</protein>